<feature type="signal peptide" evidence="1">
    <location>
        <begin position="1"/>
        <end position="18"/>
    </location>
</feature>
<name>A0A4V1M697_9BACT</name>
<dbReference type="Proteomes" id="UP000290218">
    <property type="component" value="Unassembled WGS sequence"/>
</dbReference>
<gene>
    <name evidence="2" type="ORF">ESB00_01715</name>
</gene>
<dbReference type="RefSeq" id="WP_129046003.1">
    <property type="nucleotide sequence ID" value="NZ_SDHX01000001.1"/>
</dbReference>
<dbReference type="EMBL" id="SDHX01000001">
    <property type="protein sequence ID" value="RXK54639.1"/>
    <property type="molecule type" value="Genomic_DNA"/>
</dbReference>
<evidence type="ECO:0000256" key="1">
    <source>
        <dbReference type="SAM" id="SignalP"/>
    </source>
</evidence>
<evidence type="ECO:0008006" key="4">
    <source>
        <dbReference type="Google" id="ProtNLM"/>
    </source>
</evidence>
<keyword evidence="1" id="KW-0732">Signal</keyword>
<comment type="caution">
    <text evidence="2">The sequence shown here is derived from an EMBL/GenBank/DDBJ whole genome shotgun (WGS) entry which is preliminary data.</text>
</comment>
<evidence type="ECO:0000313" key="2">
    <source>
        <dbReference type="EMBL" id="RXK54639.1"/>
    </source>
</evidence>
<dbReference type="AlphaFoldDB" id="A0A4V1M697"/>
<feature type="chain" id="PRO_5020594499" description="DUF1579 domain-containing protein" evidence="1">
    <location>
        <begin position="19"/>
        <end position="164"/>
    </location>
</feature>
<proteinExistence type="predicted"/>
<organism evidence="2 3">
    <name type="scientific">Oleiharenicola lentus</name>
    <dbReference type="NCBI Taxonomy" id="2508720"/>
    <lineage>
        <taxon>Bacteria</taxon>
        <taxon>Pseudomonadati</taxon>
        <taxon>Verrucomicrobiota</taxon>
        <taxon>Opitutia</taxon>
        <taxon>Opitutales</taxon>
        <taxon>Opitutaceae</taxon>
        <taxon>Oleiharenicola</taxon>
    </lineage>
</organism>
<protein>
    <recommendedName>
        <fullName evidence="4">DUF1579 domain-containing protein</fullName>
    </recommendedName>
</protein>
<sequence length="164" mass="18228">MKTTAALVALLLVSLLSAQTPPAPPPEARQFDFWVGDWEVFSPDGKKQGENRIERMADGWGLLENWTAANGTTGKSLNTWTPRTKRWQQFWVSAGGALELTGGLNDMGEMVLEGRFIRRDGQEQVNRITWIPNSDGTVRQLWQSSTDGGATWATAFDGLYRKKG</sequence>
<evidence type="ECO:0000313" key="3">
    <source>
        <dbReference type="Proteomes" id="UP000290218"/>
    </source>
</evidence>
<keyword evidence="3" id="KW-1185">Reference proteome</keyword>
<dbReference type="OrthoDB" id="1121396at2"/>
<reference evidence="2 3" key="1">
    <citation type="submission" date="2019-01" db="EMBL/GenBank/DDBJ databases">
        <title>Lacunisphaera sp. strain TWA-58.</title>
        <authorList>
            <person name="Chen W.-M."/>
        </authorList>
    </citation>
    <scope>NUCLEOTIDE SEQUENCE [LARGE SCALE GENOMIC DNA]</scope>
    <source>
        <strain evidence="2 3">TWA-58</strain>
    </source>
</reference>
<accession>A0A4V1M697</accession>